<dbReference type="SMART" id="SM00460">
    <property type="entry name" value="TGc"/>
    <property type="match status" value="1"/>
</dbReference>
<dbReference type="SUPFAM" id="SSF54001">
    <property type="entry name" value="Cysteine proteinases"/>
    <property type="match status" value="1"/>
</dbReference>
<keyword evidence="2" id="KW-0472">Membrane</keyword>
<dbReference type="InterPro" id="IPR038765">
    <property type="entry name" value="Papain-like_cys_pep_sf"/>
</dbReference>
<dbReference type="Gene3D" id="3.10.620.30">
    <property type="match status" value="1"/>
</dbReference>
<dbReference type="PANTHER" id="PTHR42736">
    <property type="entry name" value="PROTEIN-GLUTAMINE GAMMA-GLUTAMYLTRANSFERASE"/>
    <property type="match status" value="1"/>
</dbReference>
<gene>
    <name evidence="4" type="ORF">CAP_4964</name>
</gene>
<feature type="transmembrane region" description="Helical" evidence="2">
    <location>
        <begin position="161"/>
        <end position="179"/>
    </location>
</feature>
<dbReference type="InterPro" id="IPR002931">
    <property type="entry name" value="Transglutaminase-like"/>
</dbReference>
<feature type="transmembrane region" description="Helical" evidence="2">
    <location>
        <begin position="85"/>
        <end position="105"/>
    </location>
</feature>
<reference evidence="4 5" key="1">
    <citation type="submission" date="2013-05" db="EMBL/GenBank/DDBJ databases">
        <title>Genome assembly of Chondromyces apiculatus DSM 436.</title>
        <authorList>
            <person name="Sharma G."/>
            <person name="Khatri I."/>
            <person name="Kaur C."/>
            <person name="Mayilraj S."/>
            <person name="Subramanian S."/>
        </authorList>
    </citation>
    <scope>NUCLEOTIDE SEQUENCE [LARGE SCALE GENOMIC DNA]</scope>
    <source>
        <strain evidence="4 5">DSM 436</strain>
    </source>
</reference>
<evidence type="ECO:0000259" key="3">
    <source>
        <dbReference type="SMART" id="SM00460"/>
    </source>
</evidence>
<comment type="caution">
    <text evidence="4">The sequence shown here is derived from an EMBL/GenBank/DDBJ whole genome shotgun (WGS) entry which is preliminary data.</text>
</comment>
<evidence type="ECO:0000313" key="4">
    <source>
        <dbReference type="EMBL" id="EYF08348.1"/>
    </source>
</evidence>
<dbReference type="RefSeq" id="WP_044235838.1">
    <property type="nucleotide sequence ID" value="NZ_ASRX01000004.1"/>
</dbReference>
<evidence type="ECO:0000256" key="2">
    <source>
        <dbReference type="SAM" id="Phobius"/>
    </source>
</evidence>
<feature type="transmembrane region" description="Helical" evidence="2">
    <location>
        <begin position="579"/>
        <end position="596"/>
    </location>
</feature>
<dbReference type="InterPro" id="IPR052901">
    <property type="entry name" value="Bact_TGase-like"/>
</dbReference>
<dbReference type="AlphaFoldDB" id="A0A017TGC4"/>
<dbReference type="Proteomes" id="UP000019678">
    <property type="component" value="Unassembled WGS sequence"/>
</dbReference>
<feature type="domain" description="Transglutaminase-like" evidence="3">
    <location>
        <begin position="470"/>
        <end position="541"/>
    </location>
</feature>
<feature type="region of interest" description="Disordered" evidence="1">
    <location>
        <begin position="307"/>
        <end position="328"/>
    </location>
</feature>
<feature type="region of interest" description="Disordered" evidence="1">
    <location>
        <begin position="1"/>
        <end position="28"/>
    </location>
</feature>
<dbReference type="eggNOG" id="COG1305">
    <property type="taxonomic scope" value="Bacteria"/>
</dbReference>
<accession>A0A017TGC4</accession>
<feature type="region of interest" description="Disordered" evidence="1">
    <location>
        <begin position="382"/>
        <end position="411"/>
    </location>
</feature>
<evidence type="ECO:0000313" key="5">
    <source>
        <dbReference type="Proteomes" id="UP000019678"/>
    </source>
</evidence>
<feature type="transmembrane region" description="Helical" evidence="2">
    <location>
        <begin position="194"/>
        <end position="215"/>
    </location>
</feature>
<dbReference type="STRING" id="1192034.CAP_4964"/>
<protein>
    <recommendedName>
        <fullName evidence="3">Transglutaminase-like domain-containing protein</fullName>
    </recommendedName>
</protein>
<dbReference type="InterPro" id="IPR021878">
    <property type="entry name" value="TgpA_N"/>
</dbReference>
<dbReference type="PANTHER" id="PTHR42736:SF1">
    <property type="entry name" value="PROTEIN-GLUTAMINE GAMMA-GLUTAMYLTRANSFERASE"/>
    <property type="match status" value="1"/>
</dbReference>
<feature type="compositionally biased region" description="Basic and acidic residues" evidence="1">
    <location>
        <begin position="388"/>
        <end position="399"/>
    </location>
</feature>
<evidence type="ECO:0000256" key="1">
    <source>
        <dbReference type="SAM" id="MobiDB-lite"/>
    </source>
</evidence>
<organism evidence="4 5">
    <name type="scientific">Chondromyces apiculatus DSM 436</name>
    <dbReference type="NCBI Taxonomy" id="1192034"/>
    <lineage>
        <taxon>Bacteria</taxon>
        <taxon>Pseudomonadati</taxon>
        <taxon>Myxococcota</taxon>
        <taxon>Polyangia</taxon>
        <taxon>Polyangiales</taxon>
        <taxon>Polyangiaceae</taxon>
        <taxon>Chondromyces</taxon>
    </lineage>
</organism>
<sequence>MSREVAQERGGREAAAAPELRPGSAGEAHAGMRTARRLMAAALLVVARVMMMGEAPVAAGIAALVVAVGLGLGPRFAPGALGQRVLLVVLAASGAAMAMQVPLPAGPGGLGRFWTAAVLGLLLPAAGRLCLRAPEGGMTVTAAMALFALTAAGEASLGPMFGWMVALHLLLVLLAMRAADPGRSVWKAMPRRSLAMGALVLVMTGALAVGLSLLLPPLSVWSQEQILGAGDPVSGFGERMWLGSMEGMLQSDALVLRVEEAEESGPGEGAALQHLRGVVYDRYEKGRWMNARPLEERFLAGAAGAAGAAGETGGAGAPDGAERMDGEGRSARVTLVAGNRDRYFLPLGARSVTPHDARARVDRFGVFRLPMGEATAVDFAVGGASGGREAEGREAEGRQAEGVPVGPEPQDLEVPAALRPELETIVEAWTGGAVAPGAKVEAIVDRLQTQFTYALSFSRRAGRDPLLDFLLRERRGHCEYFASAMVLLARTAGVPARMVVGYQVAERSPLGGYALVREQDAHAWAEVHLDGRGWTTVDATPSGGDAAGRETPLLVALKDWVAMQWGAGVRWLGEHPGTVLTAAGGLFVVALSWRMLRGRRRGRGRSAGRAVVEEPPPQELGELLAALARGGLGRGSTETLERFARRLEKAGRREAGEAIARYAALRYGGVGEAAAVREELREAAVKAAVKAGAVKAG</sequence>
<proteinExistence type="predicted"/>
<dbReference type="OrthoDB" id="9804872at2"/>
<keyword evidence="2" id="KW-1133">Transmembrane helix</keyword>
<feature type="compositionally biased region" description="Basic and acidic residues" evidence="1">
    <location>
        <begin position="1"/>
        <end position="12"/>
    </location>
</feature>
<feature type="compositionally biased region" description="Low complexity" evidence="1">
    <location>
        <begin position="13"/>
        <end position="23"/>
    </location>
</feature>
<keyword evidence="5" id="KW-1185">Reference proteome</keyword>
<dbReference type="Pfam" id="PF11992">
    <property type="entry name" value="TgpA_N"/>
    <property type="match status" value="1"/>
</dbReference>
<name>A0A017TGC4_9BACT</name>
<dbReference type="EMBL" id="ASRX01000004">
    <property type="protein sequence ID" value="EYF08348.1"/>
    <property type="molecule type" value="Genomic_DNA"/>
</dbReference>
<dbReference type="Pfam" id="PF01841">
    <property type="entry name" value="Transglut_core"/>
    <property type="match status" value="1"/>
</dbReference>
<keyword evidence="2" id="KW-0812">Transmembrane</keyword>
<feature type="transmembrane region" description="Helical" evidence="2">
    <location>
        <begin position="111"/>
        <end position="131"/>
    </location>
</feature>